<evidence type="ECO:0000256" key="1">
    <source>
        <dbReference type="ARBA" id="ARBA00038054"/>
    </source>
</evidence>
<name>A0A7G9B7D8_9FIRM</name>
<dbReference type="Proteomes" id="UP000515960">
    <property type="component" value="Chromosome"/>
</dbReference>
<dbReference type="GO" id="GO:0010181">
    <property type="term" value="F:FMN binding"/>
    <property type="evidence" value="ECO:0007669"/>
    <property type="project" value="InterPro"/>
</dbReference>
<evidence type="ECO:0000313" key="4">
    <source>
        <dbReference type="Proteomes" id="UP000515960"/>
    </source>
</evidence>
<dbReference type="PANTHER" id="PTHR43567:SF5">
    <property type="entry name" value="HYPOTHETICAL CYTOSOLIC PROTEIN"/>
    <property type="match status" value="1"/>
</dbReference>
<proteinExistence type="inferred from homology"/>
<dbReference type="AlphaFoldDB" id="A0A7G9B7D8"/>
<dbReference type="RefSeq" id="WP_187333900.1">
    <property type="nucleotide sequence ID" value="NZ_CP060490.1"/>
</dbReference>
<dbReference type="InterPro" id="IPR002563">
    <property type="entry name" value="Flavin_Rdtase-like_dom"/>
</dbReference>
<dbReference type="EMBL" id="CP060490">
    <property type="protein sequence ID" value="QNL45469.1"/>
    <property type="molecule type" value="Genomic_DNA"/>
</dbReference>
<accession>A0A7G9B7D8</accession>
<dbReference type="KEGG" id="ohi:H8790_05555"/>
<dbReference type="Pfam" id="PF01613">
    <property type="entry name" value="Flavin_Reduct"/>
    <property type="match status" value="1"/>
</dbReference>
<dbReference type="InterPro" id="IPR012349">
    <property type="entry name" value="Split_barrel_FMN-bd"/>
</dbReference>
<dbReference type="InterPro" id="IPR052174">
    <property type="entry name" value="Flavoredoxin"/>
</dbReference>
<feature type="domain" description="Flavin reductase like" evidence="2">
    <location>
        <begin position="19"/>
        <end position="165"/>
    </location>
</feature>
<evidence type="ECO:0000259" key="2">
    <source>
        <dbReference type="Pfam" id="PF01613"/>
    </source>
</evidence>
<comment type="similarity">
    <text evidence="1">Belongs to the flavoredoxin family.</text>
</comment>
<evidence type="ECO:0000313" key="3">
    <source>
        <dbReference type="EMBL" id="QNL45469.1"/>
    </source>
</evidence>
<gene>
    <name evidence="3" type="ORF">H8790_05555</name>
</gene>
<dbReference type="SUPFAM" id="SSF50475">
    <property type="entry name" value="FMN-binding split barrel"/>
    <property type="match status" value="1"/>
</dbReference>
<dbReference type="GO" id="GO:0016646">
    <property type="term" value="F:oxidoreductase activity, acting on the CH-NH group of donors, NAD or NADP as acceptor"/>
    <property type="evidence" value="ECO:0007669"/>
    <property type="project" value="UniProtKB-ARBA"/>
</dbReference>
<keyword evidence="4" id="KW-1185">Reference proteome</keyword>
<sequence>MPLHKVELNEVSPKVLEVFGTQNALLSAGGKDGCNTMTIGWCGLGRLWNLPACTVYVRPERYTFEFMERQEYFTVSVFDMSHKKLMGYCGSKSGRDTDKVKECGLTVRYGAGDAPFFDEAELVLVCRKMYAQDLEPSCVLDERINRFYQGEGWHRLYVGQVMEAYQR</sequence>
<protein>
    <submittedName>
        <fullName evidence="3">Flavin reductase</fullName>
    </submittedName>
</protein>
<reference evidence="3 4" key="1">
    <citation type="submission" date="2020-08" db="EMBL/GenBank/DDBJ databases">
        <authorList>
            <person name="Liu C."/>
            <person name="Sun Q."/>
        </authorList>
    </citation>
    <scope>NUCLEOTIDE SEQUENCE [LARGE SCALE GENOMIC DNA]</scope>
    <source>
        <strain evidence="3 4">NSJ-62</strain>
    </source>
</reference>
<dbReference type="Gene3D" id="2.30.110.10">
    <property type="entry name" value="Electron Transport, Fmn-binding Protein, Chain A"/>
    <property type="match status" value="1"/>
</dbReference>
<dbReference type="PANTHER" id="PTHR43567">
    <property type="entry name" value="FLAVOREDOXIN-RELATED-RELATED"/>
    <property type="match status" value="1"/>
</dbReference>
<organism evidence="3 4">
    <name type="scientific">Oscillibacter hominis</name>
    <dbReference type="NCBI Taxonomy" id="2763056"/>
    <lineage>
        <taxon>Bacteria</taxon>
        <taxon>Bacillati</taxon>
        <taxon>Bacillota</taxon>
        <taxon>Clostridia</taxon>
        <taxon>Eubacteriales</taxon>
        <taxon>Oscillospiraceae</taxon>
        <taxon>Oscillibacter</taxon>
    </lineage>
</organism>